<dbReference type="AlphaFoldDB" id="A0A2M7W253"/>
<protein>
    <submittedName>
        <fullName evidence="1">TrpR-like protein YerC/YecD</fullName>
    </submittedName>
</protein>
<dbReference type="GO" id="GO:0043565">
    <property type="term" value="F:sequence-specific DNA binding"/>
    <property type="evidence" value="ECO:0007669"/>
    <property type="project" value="InterPro"/>
</dbReference>
<dbReference type="SUPFAM" id="SSF48295">
    <property type="entry name" value="TrpR-like"/>
    <property type="match status" value="1"/>
</dbReference>
<dbReference type="Pfam" id="PF01371">
    <property type="entry name" value="Trp_repressor"/>
    <property type="match status" value="1"/>
</dbReference>
<dbReference type="InterPro" id="IPR000831">
    <property type="entry name" value="Trp_repress"/>
</dbReference>
<feature type="non-terminal residue" evidence="1">
    <location>
        <position position="1"/>
    </location>
</feature>
<dbReference type="InterPro" id="IPR038116">
    <property type="entry name" value="TrpR-like_sf"/>
</dbReference>
<dbReference type="Proteomes" id="UP000228952">
    <property type="component" value="Unassembled WGS sequence"/>
</dbReference>
<dbReference type="EMBL" id="PFQB01000054">
    <property type="protein sequence ID" value="PJA14352.1"/>
    <property type="molecule type" value="Genomic_DNA"/>
</dbReference>
<proteinExistence type="predicted"/>
<gene>
    <name evidence="1" type="ORF">COX64_02300</name>
</gene>
<evidence type="ECO:0000313" key="2">
    <source>
        <dbReference type="Proteomes" id="UP000228952"/>
    </source>
</evidence>
<sequence length="58" mass="6352">FAVAQALAAGKSQRAVAAETGISIATVTRVNQWLLRGMNGYKTVIDRLNEQHHHHKAD</sequence>
<dbReference type="GO" id="GO:0003700">
    <property type="term" value="F:DNA-binding transcription factor activity"/>
    <property type="evidence" value="ECO:0007669"/>
    <property type="project" value="InterPro"/>
</dbReference>
<evidence type="ECO:0000313" key="1">
    <source>
        <dbReference type="EMBL" id="PJA14352.1"/>
    </source>
</evidence>
<comment type="caution">
    <text evidence="1">The sequence shown here is derived from an EMBL/GenBank/DDBJ whole genome shotgun (WGS) entry which is preliminary data.</text>
</comment>
<organism evidence="1 2">
    <name type="scientific">Candidatus Dojkabacteria bacterium CG_4_10_14_0_2_um_filter_Dojkabacteria_WS6_41_15</name>
    <dbReference type="NCBI Taxonomy" id="2014249"/>
    <lineage>
        <taxon>Bacteria</taxon>
        <taxon>Candidatus Dojkabacteria</taxon>
    </lineage>
</organism>
<dbReference type="Gene3D" id="1.10.1270.10">
    <property type="entry name" value="TrpR-like"/>
    <property type="match status" value="1"/>
</dbReference>
<dbReference type="InterPro" id="IPR010921">
    <property type="entry name" value="Trp_repressor/repl_initiator"/>
</dbReference>
<reference evidence="2" key="1">
    <citation type="submission" date="2017-09" db="EMBL/GenBank/DDBJ databases">
        <title>Depth-based differentiation of microbial function through sediment-hosted aquifers and enrichment of novel symbionts in the deep terrestrial subsurface.</title>
        <authorList>
            <person name="Probst A.J."/>
            <person name="Ladd B."/>
            <person name="Jarett J.K."/>
            <person name="Geller-Mcgrath D.E."/>
            <person name="Sieber C.M.K."/>
            <person name="Emerson J.B."/>
            <person name="Anantharaman K."/>
            <person name="Thomas B.C."/>
            <person name="Malmstrom R."/>
            <person name="Stieglmeier M."/>
            <person name="Klingl A."/>
            <person name="Woyke T."/>
            <person name="Ryan C.M."/>
            <person name="Banfield J.F."/>
        </authorList>
    </citation>
    <scope>NUCLEOTIDE SEQUENCE [LARGE SCALE GENOMIC DNA]</scope>
</reference>
<name>A0A2M7W253_9BACT</name>
<accession>A0A2M7W253</accession>